<dbReference type="Pfam" id="PF00271">
    <property type="entry name" value="Helicase_C"/>
    <property type="match status" value="1"/>
</dbReference>
<dbReference type="PROSITE" id="PS51192">
    <property type="entry name" value="HELICASE_ATP_BIND_1"/>
    <property type="match status" value="1"/>
</dbReference>
<keyword evidence="5 11" id="KW-0347">Helicase</keyword>
<dbReference type="GO" id="GO:0016787">
    <property type="term" value="F:hydrolase activity"/>
    <property type="evidence" value="ECO:0007669"/>
    <property type="project" value="UniProtKB-KW"/>
</dbReference>
<protein>
    <recommendedName>
        <fullName evidence="1">RNA helicase</fullName>
        <ecNumber evidence="1">3.6.4.13</ecNumber>
    </recommendedName>
</protein>
<dbReference type="Pfam" id="PF21010">
    <property type="entry name" value="HA2_C"/>
    <property type="match status" value="1"/>
</dbReference>
<dbReference type="CDD" id="cd17917">
    <property type="entry name" value="DEXHc_RHA-like"/>
    <property type="match status" value="1"/>
</dbReference>
<feature type="domain" description="Helicase ATP-binding" evidence="9">
    <location>
        <begin position="435"/>
        <end position="598"/>
    </location>
</feature>
<evidence type="ECO:0000256" key="1">
    <source>
        <dbReference type="ARBA" id="ARBA00012552"/>
    </source>
</evidence>
<dbReference type="InterPro" id="IPR014001">
    <property type="entry name" value="Helicase_ATP-bd"/>
</dbReference>
<evidence type="ECO:0000256" key="8">
    <source>
        <dbReference type="SAM" id="MobiDB-lite"/>
    </source>
</evidence>
<dbReference type="GO" id="GO:0005524">
    <property type="term" value="F:ATP binding"/>
    <property type="evidence" value="ECO:0007669"/>
    <property type="project" value="UniProtKB-KW"/>
</dbReference>
<accession>A0A0N1I0Z0</accession>
<evidence type="ECO:0000256" key="2">
    <source>
        <dbReference type="ARBA" id="ARBA00022664"/>
    </source>
</evidence>
<dbReference type="SUPFAM" id="SSF52540">
    <property type="entry name" value="P-loop containing nucleoside triphosphate hydrolases"/>
    <property type="match status" value="1"/>
</dbReference>
<dbReference type="InterPro" id="IPR001650">
    <property type="entry name" value="Helicase_C-like"/>
</dbReference>
<dbReference type="InterPro" id="IPR002464">
    <property type="entry name" value="DNA/RNA_helicase_DEAH_CS"/>
</dbReference>
<dbReference type="GO" id="GO:0071013">
    <property type="term" value="C:catalytic step 2 spliceosome"/>
    <property type="evidence" value="ECO:0007669"/>
    <property type="project" value="TreeGrafter"/>
</dbReference>
<dbReference type="OMA" id="PWMKHSF"/>
<keyword evidence="6" id="KW-0067">ATP-binding</keyword>
<dbReference type="PROSITE" id="PS51194">
    <property type="entry name" value="HELICASE_CTER"/>
    <property type="match status" value="1"/>
</dbReference>
<dbReference type="OrthoDB" id="10253254at2759"/>
<sequence>MDFGGTSSLDDAVDEDDVVAEQQNTSLLMKLQELYCKSVLYEQLECVMGHPATQEESNGYLDDVEDLVNLFWEEKAAAAKQTNAADESPAAAAQREKALEERLLTSLSVAINGGAEDAETNGDEPAEAEIPMASIAQLYHTLHDCLSTDTIFTGLAVGSLLLAEDAKRAAEEAARLAHQQRQRQDGVDLSSMTTSTAERKNAMKVSPEEMFRLAQHVRSGLADEADLLKLKSEDTGEEEGADVELNETEPRFLRNMGFSSALHRRINYRALLPSQMLQNANSPQHRQAILDRLAQRQRGDLSKLTTMERTAQMQEKINMERRVIARKAQQQQQQQQQSFNEDDNEAAAATGGGRGRSGATADSEEFAAHPTLLHSELDAPAEEGGFRPQDLPSKLPPWMKHSFGRKPRFGLPETTQSIQEQRASLPIYAKRDALMKFVDSHRVTVLVGETGSGKTTQIPQYLVEHGYAKHGIVACTQPRRVAAETLAMRVAEEYGCRLGEEVGYTVRFRDVTSSLTKIKYMTDGMLLREALLDDSFQRYSVIILDEAHERSINTDLLFAIVRQALRKHEGLKVMITSATLDTDKFCAYFGAEEPFRIEGRTFPVETYYLTDPTNDYVRAALQTVMMIHLQEPPGDILVFFTGQEEIELGGEQLFRWMEMLRKQVTTPLPDLMVLPLTATMPQEVQSKVFEATPPGCRKVVLATNVAETSITITNLYYVVDSGYCKQNIFDAKHAIDQLKVVPVSQAQAKQRSGRAGRIGPGKCYRMYTEQQFAEEMVPETIPDIMRTSLFHVTLQLKAMGLDLLNLELMDCPPKEAIVSALEKLRYLEALDDEGLLTPLGSRMAQLSIDPSQSKTLLTAVDFGCSEPVLTIVSMLAVQKRGVFYRPRDQQEAADAARRQFTQPEGDQLTLMAVYDSWVENGMSEEWSKRNFLKHRMLVEARDTRDQLKEMLARRNQHISHENDANLDLVRKAITAGYFFHAARRVDSHTRSYVTLSDRREVYVHPSSVLIDDPPKYVLFDDLRMTKREYMTELLAIEPKWLVELAPAFYTKPKDGRLTKEQAAERFTPILKSWETGSSWRISRLKKQRR</sequence>
<reference evidence="11 12" key="1">
    <citation type="journal article" date="2015" name="PLoS Pathog.">
        <title>Leptomonas seymouri: Adaptations to the Dixenous Life Cycle Analyzed by Genome Sequencing, Transcriptome Profiling and Co-infection with Leishmania donovani.</title>
        <authorList>
            <person name="Kraeva N."/>
            <person name="Butenko A."/>
            <person name="Hlavacova J."/>
            <person name="Kostygov A."/>
            <person name="Myskova J."/>
            <person name="Grybchuk D."/>
            <person name="Lestinova T."/>
            <person name="Votypka J."/>
            <person name="Volf P."/>
            <person name="Opperdoes F."/>
            <person name="Flegontov P."/>
            <person name="Lukes J."/>
            <person name="Yurchenko V."/>
        </authorList>
    </citation>
    <scope>NUCLEOTIDE SEQUENCE [LARGE SCALE GENOMIC DNA]</scope>
    <source>
        <strain evidence="11 12">ATCC 30220</strain>
    </source>
</reference>
<dbReference type="Proteomes" id="UP000038009">
    <property type="component" value="Unassembled WGS sequence"/>
</dbReference>
<dbReference type="GO" id="GO:0003723">
    <property type="term" value="F:RNA binding"/>
    <property type="evidence" value="ECO:0007669"/>
    <property type="project" value="TreeGrafter"/>
</dbReference>
<feature type="region of interest" description="Disordered" evidence="8">
    <location>
        <begin position="325"/>
        <end position="362"/>
    </location>
</feature>
<dbReference type="AlphaFoldDB" id="A0A0N1I0Z0"/>
<dbReference type="SMART" id="SM00490">
    <property type="entry name" value="HELICc"/>
    <property type="match status" value="1"/>
</dbReference>
<dbReference type="FunFam" id="3.40.50.300:FF:000615">
    <property type="entry name" value="pre-mRNA-splicing factor ATP-dependent RNA helicase DEAH7"/>
    <property type="match status" value="1"/>
</dbReference>
<evidence type="ECO:0000313" key="12">
    <source>
        <dbReference type="Proteomes" id="UP000038009"/>
    </source>
</evidence>
<dbReference type="InterPro" id="IPR027417">
    <property type="entry name" value="P-loop_NTPase"/>
</dbReference>
<keyword evidence="4" id="KW-0378">Hydrolase</keyword>
<evidence type="ECO:0000256" key="4">
    <source>
        <dbReference type="ARBA" id="ARBA00022801"/>
    </source>
</evidence>
<evidence type="ECO:0000256" key="5">
    <source>
        <dbReference type="ARBA" id="ARBA00022806"/>
    </source>
</evidence>
<dbReference type="SMART" id="SM00847">
    <property type="entry name" value="HA2"/>
    <property type="match status" value="1"/>
</dbReference>
<evidence type="ECO:0000259" key="9">
    <source>
        <dbReference type="PROSITE" id="PS51192"/>
    </source>
</evidence>
<dbReference type="InterPro" id="IPR011709">
    <property type="entry name" value="DEAD-box_helicase_OB_fold"/>
</dbReference>
<keyword evidence="12" id="KW-1185">Reference proteome</keyword>
<gene>
    <name evidence="11" type="ORF">ABL78_2344</name>
</gene>
<evidence type="ECO:0000313" key="11">
    <source>
        <dbReference type="EMBL" id="KPI88532.1"/>
    </source>
</evidence>
<dbReference type="Pfam" id="PF00270">
    <property type="entry name" value="DEAD"/>
    <property type="match status" value="1"/>
</dbReference>
<dbReference type="Gene3D" id="1.20.120.1080">
    <property type="match status" value="1"/>
</dbReference>
<keyword evidence="3" id="KW-0547">Nucleotide-binding</keyword>
<name>A0A0N1I0Z0_LEPSE</name>
<dbReference type="PANTHER" id="PTHR18934:SF85">
    <property type="entry name" value="ATP-DEPENDENT RNA HELICASE DHX8"/>
    <property type="match status" value="1"/>
</dbReference>
<dbReference type="InterPro" id="IPR048333">
    <property type="entry name" value="HA2_WH"/>
</dbReference>
<dbReference type="SMART" id="SM00487">
    <property type="entry name" value="DEXDc"/>
    <property type="match status" value="1"/>
</dbReference>
<dbReference type="Gene3D" id="3.40.50.300">
    <property type="entry name" value="P-loop containing nucleotide triphosphate hydrolases"/>
    <property type="match status" value="2"/>
</dbReference>
<dbReference type="VEuPathDB" id="TriTrypDB:Lsey_0047_0130"/>
<dbReference type="CDD" id="cd18791">
    <property type="entry name" value="SF2_C_RHA"/>
    <property type="match status" value="1"/>
</dbReference>
<evidence type="ECO:0000256" key="6">
    <source>
        <dbReference type="ARBA" id="ARBA00022840"/>
    </source>
</evidence>
<dbReference type="GO" id="GO:0000390">
    <property type="term" value="P:spliceosomal complex disassembly"/>
    <property type="evidence" value="ECO:0007669"/>
    <property type="project" value="TreeGrafter"/>
</dbReference>
<dbReference type="EC" id="3.6.4.13" evidence="1"/>
<evidence type="ECO:0000256" key="7">
    <source>
        <dbReference type="ARBA" id="ARBA00047984"/>
    </source>
</evidence>
<dbReference type="InterPro" id="IPR011545">
    <property type="entry name" value="DEAD/DEAH_box_helicase_dom"/>
</dbReference>
<comment type="catalytic activity">
    <reaction evidence="7">
        <text>ATP + H2O = ADP + phosphate + H(+)</text>
        <dbReference type="Rhea" id="RHEA:13065"/>
        <dbReference type="ChEBI" id="CHEBI:15377"/>
        <dbReference type="ChEBI" id="CHEBI:15378"/>
        <dbReference type="ChEBI" id="CHEBI:30616"/>
        <dbReference type="ChEBI" id="CHEBI:43474"/>
        <dbReference type="ChEBI" id="CHEBI:456216"/>
        <dbReference type="EC" id="3.6.4.13"/>
    </reaction>
</comment>
<keyword evidence="2" id="KW-0507">mRNA processing</keyword>
<dbReference type="Pfam" id="PF07717">
    <property type="entry name" value="OB_NTP_bind"/>
    <property type="match status" value="1"/>
</dbReference>
<dbReference type="EMBL" id="LJSK01000047">
    <property type="protein sequence ID" value="KPI88532.1"/>
    <property type="molecule type" value="Genomic_DNA"/>
</dbReference>
<dbReference type="GO" id="GO:0003724">
    <property type="term" value="F:RNA helicase activity"/>
    <property type="evidence" value="ECO:0007669"/>
    <property type="project" value="UniProtKB-EC"/>
</dbReference>
<dbReference type="PROSITE" id="PS00690">
    <property type="entry name" value="DEAH_ATP_HELICASE"/>
    <property type="match status" value="1"/>
</dbReference>
<feature type="region of interest" description="Disordered" evidence="8">
    <location>
        <begin position="178"/>
        <end position="204"/>
    </location>
</feature>
<dbReference type="FunFam" id="3.40.50.300:FF:000145">
    <property type="entry name" value="probable ATP-dependent RNA helicase DHX40"/>
    <property type="match status" value="1"/>
</dbReference>
<dbReference type="InterPro" id="IPR007502">
    <property type="entry name" value="Helicase-assoc_dom"/>
</dbReference>
<evidence type="ECO:0000259" key="10">
    <source>
        <dbReference type="PROSITE" id="PS51194"/>
    </source>
</evidence>
<evidence type="ECO:0000256" key="3">
    <source>
        <dbReference type="ARBA" id="ARBA00022741"/>
    </source>
</evidence>
<dbReference type="PANTHER" id="PTHR18934">
    <property type="entry name" value="ATP-DEPENDENT RNA HELICASE"/>
    <property type="match status" value="1"/>
</dbReference>
<comment type="caution">
    <text evidence="11">The sequence shown here is derived from an EMBL/GenBank/DDBJ whole genome shotgun (WGS) entry which is preliminary data.</text>
</comment>
<organism evidence="11 12">
    <name type="scientific">Leptomonas seymouri</name>
    <dbReference type="NCBI Taxonomy" id="5684"/>
    <lineage>
        <taxon>Eukaryota</taxon>
        <taxon>Discoba</taxon>
        <taxon>Euglenozoa</taxon>
        <taxon>Kinetoplastea</taxon>
        <taxon>Metakinetoplastina</taxon>
        <taxon>Trypanosomatida</taxon>
        <taxon>Trypanosomatidae</taxon>
        <taxon>Leishmaniinae</taxon>
        <taxon>Leptomonas</taxon>
    </lineage>
</organism>
<proteinExistence type="predicted"/>
<feature type="domain" description="Helicase C-terminal" evidence="10">
    <location>
        <begin position="620"/>
        <end position="800"/>
    </location>
</feature>
<dbReference type="Pfam" id="PF04408">
    <property type="entry name" value="WHD_HA2"/>
    <property type="match status" value="1"/>
</dbReference>